<dbReference type="SUPFAM" id="SSF56112">
    <property type="entry name" value="Protein kinase-like (PK-like)"/>
    <property type="match status" value="1"/>
</dbReference>
<sequence length="133" mass="15352">MDPDLPHRTASGTWADNHHSNVLRLHIHRALWDDTIILKKLKPKWDDEFDNEKLMYARLRPLQGSVIPVFFGEASLDGCRALILSDVGRVTLCDLLALLRDQALDPGQFERATVYTADNLFRQWRDAVESDRR</sequence>
<evidence type="ECO:0000313" key="1">
    <source>
        <dbReference type="EMBL" id="KAK3905070.1"/>
    </source>
</evidence>
<organism evidence="1 2">
    <name type="scientific">Staphylotrichum tortipilum</name>
    <dbReference type="NCBI Taxonomy" id="2831512"/>
    <lineage>
        <taxon>Eukaryota</taxon>
        <taxon>Fungi</taxon>
        <taxon>Dikarya</taxon>
        <taxon>Ascomycota</taxon>
        <taxon>Pezizomycotina</taxon>
        <taxon>Sordariomycetes</taxon>
        <taxon>Sordariomycetidae</taxon>
        <taxon>Sordariales</taxon>
        <taxon>Chaetomiaceae</taxon>
        <taxon>Staphylotrichum</taxon>
    </lineage>
</organism>
<dbReference type="EMBL" id="MU855372">
    <property type="protein sequence ID" value="KAK3905070.1"/>
    <property type="molecule type" value="Genomic_DNA"/>
</dbReference>
<dbReference type="InterPro" id="IPR011009">
    <property type="entry name" value="Kinase-like_dom_sf"/>
</dbReference>
<reference evidence="1" key="1">
    <citation type="journal article" date="2023" name="Mol. Phylogenet. Evol.">
        <title>Genome-scale phylogeny and comparative genomics of the fungal order Sordariales.</title>
        <authorList>
            <person name="Hensen N."/>
            <person name="Bonometti L."/>
            <person name="Westerberg I."/>
            <person name="Brannstrom I.O."/>
            <person name="Guillou S."/>
            <person name="Cros-Aarteil S."/>
            <person name="Calhoun S."/>
            <person name="Haridas S."/>
            <person name="Kuo A."/>
            <person name="Mondo S."/>
            <person name="Pangilinan J."/>
            <person name="Riley R."/>
            <person name="LaButti K."/>
            <person name="Andreopoulos B."/>
            <person name="Lipzen A."/>
            <person name="Chen C."/>
            <person name="Yan M."/>
            <person name="Daum C."/>
            <person name="Ng V."/>
            <person name="Clum A."/>
            <person name="Steindorff A."/>
            <person name="Ohm R.A."/>
            <person name="Martin F."/>
            <person name="Silar P."/>
            <person name="Natvig D.O."/>
            <person name="Lalanne C."/>
            <person name="Gautier V."/>
            <person name="Ament-Velasquez S.L."/>
            <person name="Kruys A."/>
            <person name="Hutchinson M.I."/>
            <person name="Powell A.J."/>
            <person name="Barry K."/>
            <person name="Miller A.N."/>
            <person name="Grigoriev I.V."/>
            <person name="Debuchy R."/>
            <person name="Gladieux P."/>
            <person name="Hiltunen Thoren M."/>
            <person name="Johannesson H."/>
        </authorList>
    </citation>
    <scope>NUCLEOTIDE SEQUENCE</scope>
    <source>
        <strain evidence="1">CBS 103.79</strain>
    </source>
</reference>
<evidence type="ECO:0000313" key="2">
    <source>
        <dbReference type="Proteomes" id="UP001303889"/>
    </source>
</evidence>
<keyword evidence="2" id="KW-1185">Reference proteome</keyword>
<dbReference type="Proteomes" id="UP001303889">
    <property type="component" value="Unassembled WGS sequence"/>
</dbReference>
<name>A0AAN6MR76_9PEZI</name>
<protein>
    <submittedName>
        <fullName evidence="1">Uncharacterized protein</fullName>
    </submittedName>
</protein>
<accession>A0AAN6MR76</accession>
<comment type="caution">
    <text evidence="1">The sequence shown here is derived from an EMBL/GenBank/DDBJ whole genome shotgun (WGS) entry which is preliminary data.</text>
</comment>
<dbReference type="AlphaFoldDB" id="A0AAN6MR76"/>
<reference evidence="1" key="2">
    <citation type="submission" date="2023-05" db="EMBL/GenBank/DDBJ databases">
        <authorList>
            <consortium name="Lawrence Berkeley National Laboratory"/>
            <person name="Steindorff A."/>
            <person name="Hensen N."/>
            <person name="Bonometti L."/>
            <person name="Westerberg I."/>
            <person name="Brannstrom I.O."/>
            <person name="Guillou S."/>
            <person name="Cros-Aarteil S."/>
            <person name="Calhoun S."/>
            <person name="Haridas S."/>
            <person name="Kuo A."/>
            <person name="Mondo S."/>
            <person name="Pangilinan J."/>
            <person name="Riley R."/>
            <person name="Labutti K."/>
            <person name="Andreopoulos B."/>
            <person name="Lipzen A."/>
            <person name="Chen C."/>
            <person name="Yanf M."/>
            <person name="Daum C."/>
            <person name="Ng V."/>
            <person name="Clum A."/>
            <person name="Ohm R."/>
            <person name="Martin F."/>
            <person name="Silar P."/>
            <person name="Natvig D."/>
            <person name="Lalanne C."/>
            <person name="Gautier V."/>
            <person name="Ament-Velasquez S.L."/>
            <person name="Kruys A."/>
            <person name="Hutchinson M.I."/>
            <person name="Powell A.J."/>
            <person name="Barry K."/>
            <person name="Miller A.N."/>
            <person name="Grigoriev I.V."/>
            <person name="Debuchy R."/>
            <person name="Gladieux P."/>
            <person name="Thoren M.H."/>
            <person name="Johannesson H."/>
        </authorList>
    </citation>
    <scope>NUCLEOTIDE SEQUENCE</scope>
    <source>
        <strain evidence="1">CBS 103.79</strain>
    </source>
</reference>
<gene>
    <name evidence="1" type="ORF">C8A05DRAFT_31116</name>
</gene>
<proteinExistence type="predicted"/>